<dbReference type="AlphaFoldDB" id="A0A0D2NX14"/>
<feature type="compositionally biased region" description="Pro residues" evidence="2">
    <location>
        <begin position="100"/>
        <end position="116"/>
    </location>
</feature>
<keyword evidence="3" id="KW-0472">Membrane</keyword>
<feature type="compositionally biased region" description="Low complexity" evidence="2">
    <location>
        <begin position="148"/>
        <end position="180"/>
    </location>
</feature>
<feature type="compositionally biased region" description="Basic and acidic residues" evidence="2">
    <location>
        <begin position="425"/>
        <end position="440"/>
    </location>
</feature>
<feature type="compositionally biased region" description="Low complexity" evidence="2">
    <location>
        <begin position="209"/>
        <end position="247"/>
    </location>
</feature>
<keyword evidence="3" id="KW-1133">Transmembrane helix</keyword>
<evidence type="ECO:0000313" key="6">
    <source>
        <dbReference type="Proteomes" id="UP000054270"/>
    </source>
</evidence>
<dbReference type="OMA" id="HETQMET"/>
<dbReference type="EMBL" id="KN817543">
    <property type="protein sequence ID" value="KJA23334.1"/>
    <property type="molecule type" value="Genomic_DNA"/>
</dbReference>
<evidence type="ECO:0000313" key="5">
    <source>
        <dbReference type="EMBL" id="KJA23334.1"/>
    </source>
</evidence>
<dbReference type="PANTHER" id="PTHR13037">
    <property type="entry name" value="FORMIN"/>
    <property type="match status" value="1"/>
</dbReference>
<sequence length="958" mass="100542">MPTTPHILLSTISLAVAVPLDAHDPSPPSRPLAAAPGALALDAAAHLATAVAPVALTAAVPSPSPPLPTSLPPRPPPSFSPLSHPSPSPPPSHPAAAVPSRPPPPFPSPPSSPTPRTPRRRRTVPPRRRPAQPRPPPPFHLPGVARGLPSSPHALAAARAPLAPRAPQSAARRYQTPSRIRLPRLPPPSTPSSAPPPLPMLPSPPSRSAPPALASIHGPPLAHAVAHASHPPAAAAFPTAPPSTSRPSHSHCRTRSPLTALPSDSVDPPRRPTPPLRHNIALLLHTSSAQHFAQLTSSAFVGMSRYSILKQYSRKIQISSPELKRLMVSGVAQEAGKINCAVVDVVVAHPSLATHPNWTARLFNAVPGGDGRYLGGLHVDLDGVGSFLPWRLERRSKWKGKTLEEAFPAILRDDFVRVWKRTDEQERRRAENLGDGRPRTPEPSLLGLGIGLGMGARERRSAGSPLSTSSSGAAVHGPSHPASTSPAVSMPPTAASTSSVTTADVHAQVERLAAQGTIRDLEDKVRSLEGLLDRSQTRAAASTVEENETASVESNTDSDTSADSDATLIDADDGAVKDAQPPSALTAWTRTIAGQWSVMQADWTRERTALDNAQEEWEARSGRLDSGLAALDGGLSRLDGGITRLDAGLARVDGSLSRTESALGKADGVQSAVAELLAAQERVRAYPRLGGARCCSSGSRRAGSPERVDGESASEEDDDDGKHGIRHALGIVASTAVAVSTGSLATPASSVYGLRGEPHADTSTTDADAIAVTTEPAKHINGAVREQGGRLEAHIAAYQAHIHVSEARGAARVGLAARGRRNVWTGRARAKRTMTTGNTGYATRWGSSRALRWPLPLLALALCWTVVLIVSFSLSLLSFGLAYSLLSLRRVHAWIQDSLALSLDGIIDGGQRALEARAEERAKARPGQAQAALNVQAAMGVVLLSVAAAAVFWKVKPE</sequence>
<feature type="region of interest" description="Disordered" evidence="2">
    <location>
        <begin position="693"/>
        <end position="723"/>
    </location>
</feature>
<feature type="region of interest" description="Disordered" evidence="2">
    <location>
        <begin position="533"/>
        <end position="566"/>
    </location>
</feature>
<accession>A0A0D2NX14</accession>
<reference evidence="6" key="1">
    <citation type="submission" date="2014-04" db="EMBL/GenBank/DDBJ databases">
        <title>Evolutionary Origins and Diversification of the Mycorrhizal Mutualists.</title>
        <authorList>
            <consortium name="DOE Joint Genome Institute"/>
            <consortium name="Mycorrhizal Genomics Consortium"/>
            <person name="Kohler A."/>
            <person name="Kuo A."/>
            <person name="Nagy L.G."/>
            <person name="Floudas D."/>
            <person name="Copeland A."/>
            <person name="Barry K.W."/>
            <person name="Cichocki N."/>
            <person name="Veneault-Fourrey C."/>
            <person name="LaButti K."/>
            <person name="Lindquist E.A."/>
            <person name="Lipzen A."/>
            <person name="Lundell T."/>
            <person name="Morin E."/>
            <person name="Murat C."/>
            <person name="Riley R."/>
            <person name="Ohm R."/>
            <person name="Sun H."/>
            <person name="Tunlid A."/>
            <person name="Henrissat B."/>
            <person name="Grigoriev I.V."/>
            <person name="Hibbett D.S."/>
            <person name="Martin F."/>
        </authorList>
    </citation>
    <scope>NUCLEOTIDE SEQUENCE [LARGE SCALE GENOMIC DNA]</scope>
    <source>
        <strain evidence="6">FD-334 SS-4</strain>
    </source>
</reference>
<gene>
    <name evidence="5" type="ORF">HYPSUDRAFT_201363</name>
</gene>
<evidence type="ECO:0000256" key="2">
    <source>
        <dbReference type="SAM" id="MobiDB-lite"/>
    </source>
</evidence>
<organism evidence="5 6">
    <name type="scientific">Hypholoma sublateritium (strain FD-334 SS-4)</name>
    <dbReference type="NCBI Taxonomy" id="945553"/>
    <lineage>
        <taxon>Eukaryota</taxon>
        <taxon>Fungi</taxon>
        <taxon>Dikarya</taxon>
        <taxon>Basidiomycota</taxon>
        <taxon>Agaricomycotina</taxon>
        <taxon>Agaricomycetes</taxon>
        <taxon>Agaricomycetidae</taxon>
        <taxon>Agaricales</taxon>
        <taxon>Agaricineae</taxon>
        <taxon>Strophariaceae</taxon>
        <taxon>Hypholoma</taxon>
    </lineage>
</organism>
<keyword evidence="4" id="KW-0732">Signal</keyword>
<feature type="region of interest" description="Disordered" evidence="2">
    <location>
        <begin position="58"/>
        <end position="275"/>
    </location>
</feature>
<feature type="transmembrane region" description="Helical" evidence="3">
    <location>
        <begin position="857"/>
        <end position="886"/>
    </location>
</feature>
<protein>
    <submittedName>
        <fullName evidence="5">Uncharacterized protein</fullName>
    </submittedName>
</protein>
<keyword evidence="1" id="KW-0945">Host-virus interaction</keyword>
<dbReference type="PANTHER" id="PTHR13037:SF24">
    <property type="entry name" value="POLYCOMB PROTEIN PCL-RELATED"/>
    <property type="match status" value="1"/>
</dbReference>
<keyword evidence="3" id="KW-0812">Transmembrane</keyword>
<feature type="compositionally biased region" description="Low complexity" evidence="2">
    <location>
        <begin position="693"/>
        <end position="702"/>
    </location>
</feature>
<evidence type="ECO:0000256" key="3">
    <source>
        <dbReference type="SAM" id="Phobius"/>
    </source>
</evidence>
<feature type="compositionally biased region" description="Basic residues" evidence="2">
    <location>
        <begin position="117"/>
        <end position="131"/>
    </location>
</feature>
<keyword evidence="6" id="KW-1185">Reference proteome</keyword>
<feature type="compositionally biased region" description="Low complexity" evidence="2">
    <location>
        <begin position="462"/>
        <end position="474"/>
    </location>
</feature>
<feature type="compositionally biased region" description="Pro residues" evidence="2">
    <location>
        <begin position="62"/>
        <end position="93"/>
    </location>
</feature>
<feature type="region of interest" description="Disordered" evidence="2">
    <location>
        <begin position="425"/>
        <end position="502"/>
    </location>
</feature>
<feature type="compositionally biased region" description="Pro residues" evidence="2">
    <location>
        <begin position="184"/>
        <end position="208"/>
    </location>
</feature>
<feature type="chain" id="PRO_5002265620" evidence="4">
    <location>
        <begin position="18"/>
        <end position="958"/>
    </location>
</feature>
<name>A0A0D2NX14_HYPSF</name>
<feature type="transmembrane region" description="Helical" evidence="3">
    <location>
        <begin position="931"/>
        <end position="953"/>
    </location>
</feature>
<feature type="signal peptide" evidence="4">
    <location>
        <begin position="1"/>
        <end position="17"/>
    </location>
</feature>
<feature type="compositionally biased region" description="Low complexity" evidence="2">
    <location>
        <begin position="481"/>
        <end position="502"/>
    </location>
</feature>
<feature type="compositionally biased region" description="Low complexity" evidence="2">
    <location>
        <begin position="557"/>
        <end position="566"/>
    </location>
</feature>
<dbReference type="STRING" id="945553.A0A0D2NX14"/>
<evidence type="ECO:0000256" key="4">
    <source>
        <dbReference type="SAM" id="SignalP"/>
    </source>
</evidence>
<evidence type="ECO:0000256" key="1">
    <source>
        <dbReference type="ARBA" id="ARBA00022581"/>
    </source>
</evidence>
<dbReference type="Proteomes" id="UP000054270">
    <property type="component" value="Unassembled WGS sequence"/>
</dbReference>
<proteinExistence type="predicted"/>